<dbReference type="WBParaSite" id="Pan_g17270.t1">
    <property type="protein sequence ID" value="Pan_g17270.t1"/>
    <property type="gene ID" value="Pan_g17270"/>
</dbReference>
<name>A0A7E4V6M5_PANRE</name>
<organism evidence="2 3">
    <name type="scientific">Panagrellus redivivus</name>
    <name type="common">Microworm</name>
    <dbReference type="NCBI Taxonomy" id="6233"/>
    <lineage>
        <taxon>Eukaryota</taxon>
        <taxon>Metazoa</taxon>
        <taxon>Ecdysozoa</taxon>
        <taxon>Nematoda</taxon>
        <taxon>Chromadorea</taxon>
        <taxon>Rhabditida</taxon>
        <taxon>Tylenchina</taxon>
        <taxon>Panagrolaimomorpha</taxon>
        <taxon>Panagrolaimoidea</taxon>
        <taxon>Panagrolaimidae</taxon>
        <taxon>Panagrellus</taxon>
    </lineage>
</organism>
<reference evidence="3" key="2">
    <citation type="submission" date="2020-10" db="UniProtKB">
        <authorList>
            <consortium name="WormBaseParasite"/>
        </authorList>
    </citation>
    <scope>IDENTIFICATION</scope>
</reference>
<dbReference type="Proteomes" id="UP000492821">
    <property type="component" value="Unassembled WGS sequence"/>
</dbReference>
<evidence type="ECO:0000256" key="1">
    <source>
        <dbReference type="SAM" id="MobiDB-lite"/>
    </source>
</evidence>
<reference evidence="2" key="1">
    <citation type="journal article" date="2013" name="Genetics">
        <title>The draft genome and transcriptome of Panagrellus redivivus are shaped by the harsh demands of a free-living lifestyle.</title>
        <authorList>
            <person name="Srinivasan J."/>
            <person name="Dillman A.R."/>
            <person name="Macchietto M.G."/>
            <person name="Heikkinen L."/>
            <person name="Lakso M."/>
            <person name="Fracchia K.M."/>
            <person name="Antoshechkin I."/>
            <person name="Mortazavi A."/>
            <person name="Wong G."/>
            <person name="Sternberg P.W."/>
        </authorList>
    </citation>
    <scope>NUCLEOTIDE SEQUENCE [LARGE SCALE GENOMIC DNA]</scope>
    <source>
        <strain evidence="2">MT8872</strain>
    </source>
</reference>
<dbReference type="AlphaFoldDB" id="A0A7E4V6M5"/>
<protein>
    <submittedName>
        <fullName evidence="3">Uncharacterized protein</fullName>
    </submittedName>
</protein>
<proteinExistence type="predicted"/>
<feature type="compositionally biased region" description="Basic and acidic residues" evidence="1">
    <location>
        <begin position="7"/>
        <end position="26"/>
    </location>
</feature>
<feature type="compositionally biased region" description="Basic residues" evidence="1">
    <location>
        <begin position="42"/>
        <end position="51"/>
    </location>
</feature>
<evidence type="ECO:0000313" key="2">
    <source>
        <dbReference type="Proteomes" id="UP000492821"/>
    </source>
</evidence>
<accession>A0A7E4V6M5</accession>
<keyword evidence="2" id="KW-1185">Reference proteome</keyword>
<feature type="region of interest" description="Disordered" evidence="1">
    <location>
        <begin position="1"/>
        <end position="58"/>
    </location>
</feature>
<evidence type="ECO:0000313" key="3">
    <source>
        <dbReference type="WBParaSite" id="Pan_g17270.t1"/>
    </source>
</evidence>
<sequence>MPPALAEGRKDREKNPQGPQGHREIATQKPKVLGELSPTSTHKARKLRRKGNVLDGSNPEFSRAFHPFSPSSLLLDLLNHPP</sequence>